<evidence type="ECO:0000256" key="1">
    <source>
        <dbReference type="ARBA" id="ARBA00023027"/>
    </source>
</evidence>
<sequence length="162" mass="18511">MAFSPSPSSSPINPSPSNEERRRYDVFLTYQTKYQTIVSLETSLRDASIRTYIDQDEPISPALLGAIELSRIVIFVFTKNFGSSRYCLDKLDIIINYHKNMGKKVFPVFCDVSLTDVRQEMGTIAELMSRGDLQKHEFFKWRSAFTEATSLARFTISANCSR</sequence>
<dbReference type="PROSITE" id="PS50104">
    <property type="entry name" value="TIR"/>
    <property type="match status" value="1"/>
</dbReference>
<dbReference type="AlphaFoldDB" id="A0AAE1JI58"/>
<organism evidence="4 5">
    <name type="scientific">Acacia crassicarpa</name>
    <name type="common">northern wattle</name>
    <dbReference type="NCBI Taxonomy" id="499986"/>
    <lineage>
        <taxon>Eukaryota</taxon>
        <taxon>Viridiplantae</taxon>
        <taxon>Streptophyta</taxon>
        <taxon>Embryophyta</taxon>
        <taxon>Tracheophyta</taxon>
        <taxon>Spermatophyta</taxon>
        <taxon>Magnoliopsida</taxon>
        <taxon>eudicotyledons</taxon>
        <taxon>Gunneridae</taxon>
        <taxon>Pentapetalae</taxon>
        <taxon>rosids</taxon>
        <taxon>fabids</taxon>
        <taxon>Fabales</taxon>
        <taxon>Fabaceae</taxon>
        <taxon>Caesalpinioideae</taxon>
        <taxon>mimosoid clade</taxon>
        <taxon>Acacieae</taxon>
        <taxon>Acacia</taxon>
    </lineage>
</organism>
<dbReference type="GO" id="GO:0007165">
    <property type="term" value="P:signal transduction"/>
    <property type="evidence" value="ECO:0007669"/>
    <property type="project" value="InterPro"/>
</dbReference>
<dbReference type="InterPro" id="IPR035897">
    <property type="entry name" value="Toll_tir_struct_dom_sf"/>
</dbReference>
<dbReference type="PANTHER" id="PTHR32009">
    <property type="entry name" value="TMV RESISTANCE PROTEIN N-LIKE"/>
    <property type="match status" value="1"/>
</dbReference>
<dbReference type="Pfam" id="PF01582">
    <property type="entry name" value="TIR"/>
    <property type="match status" value="1"/>
</dbReference>
<protein>
    <recommendedName>
        <fullName evidence="3">TIR domain-containing protein</fullName>
    </recommendedName>
</protein>
<proteinExistence type="predicted"/>
<dbReference type="Proteomes" id="UP001293593">
    <property type="component" value="Unassembled WGS sequence"/>
</dbReference>
<evidence type="ECO:0000313" key="5">
    <source>
        <dbReference type="Proteomes" id="UP001293593"/>
    </source>
</evidence>
<evidence type="ECO:0000256" key="2">
    <source>
        <dbReference type="SAM" id="MobiDB-lite"/>
    </source>
</evidence>
<dbReference type="SUPFAM" id="SSF52200">
    <property type="entry name" value="Toll/Interleukin receptor TIR domain"/>
    <property type="match status" value="1"/>
</dbReference>
<name>A0AAE1JI58_9FABA</name>
<dbReference type="InterPro" id="IPR000157">
    <property type="entry name" value="TIR_dom"/>
</dbReference>
<accession>A0AAE1JI58</accession>
<feature type="compositionally biased region" description="Low complexity" evidence="2">
    <location>
        <begin position="1"/>
        <end position="17"/>
    </location>
</feature>
<feature type="region of interest" description="Disordered" evidence="2">
    <location>
        <begin position="1"/>
        <end position="20"/>
    </location>
</feature>
<dbReference type="PANTHER" id="PTHR32009:SF144">
    <property type="entry name" value="RESISTANCE PROTEIN (TIR-NBS-LRR CLASS), PUTATIVE-RELATED"/>
    <property type="match status" value="1"/>
</dbReference>
<comment type="caution">
    <text evidence="4">The sequence shown here is derived from an EMBL/GenBank/DDBJ whole genome shotgun (WGS) entry which is preliminary data.</text>
</comment>
<dbReference type="SMART" id="SM00255">
    <property type="entry name" value="TIR"/>
    <property type="match status" value="1"/>
</dbReference>
<keyword evidence="1" id="KW-0520">NAD</keyword>
<evidence type="ECO:0000259" key="3">
    <source>
        <dbReference type="PROSITE" id="PS50104"/>
    </source>
</evidence>
<reference evidence="4" key="1">
    <citation type="submission" date="2023-10" db="EMBL/GenBank/DDBJ databases">
        <title>Chromosome-level genome of the transformable northern wattle, Acacia crassicarpa.</title>
        <authorList>
            <person name="Massaro I."/>
            <person name="Sinha N.R."/>
            <person name="Poethig S."/>
            <person name="Leichty A.R."/>
        </authorList>
    </citation>
    <scope>NUCLEOTIDE SEQUENCE</scope>
    <source>
        <strain evidence="4">Acra3RX</strain>
        <tissue evidence="4">Leaf</tissue>
    </source>
</reference>
<feature type="domain" description="TIR" evidence="3">
    <location>
        <begin position="22"/>
        <end position="162"/>
    </location>
</feature>
<dbReference type="EMBL" id="JAWXYG010000006">
    <property type="protein sequence ID" value="KAK4269973.1"/>
    <property type="molecule type" value="Genomic_DNA"/>
</dbReference>
<dbReference type="Gene3D" id="3.40.50.10140">
    <property type="entry name" value="Toll/interleukin-1 receptor homology (TIR) domain"/>
    <property type="match status" value="1"/>
</dbReference>
<keyword evidence="5" id="KW-1185">Reference proteome</keyword>
<evidence type="ECO:0000313" key="4">
    <source>
        <dbReference type="EMBL" id="KAK4269973.1"/>
    </source>
</evidence>
<gene>
    <name evidence="4" type="ORF">QN277_023064</name>
</gene>